<dbReference type="Pfam" id="PF06985">
    <property type="entry name" value="HET"/>
    <property type="match status" value="1"/>
</dbReference>
<evidence type="ECO:0000313" key="3">
    <source>
        <dbReference type="EMBL" id="KAF4465776.1"/>
    </source>
</evidence>
<name>A0A8H4LBF9_9HYPO</name>
<sequence>MGEISTSPPGPPGPPRAKNSRQWDLTACRPRYAELDSTIALRPALADSRRALAKPPAQLAQLAKRWQNIGKTEHGPGPKNTIKMPGRENGTLQVLKKKLSLQPLFAKERNRGSSSPPLPSKKRASRSPSPPRLDESNENTLVCTSTWDSRIERYQILKLDTNLSVSIGDSFEANPGSEVTNIPKFEYGPIRYPKMIRLLLILPAVHDDEPLETIMFHADPREIPYQALSCASNDRKETKLMHCNGRGLAVSETVYSALVNIRNLGDRKIFSTVWADAVCINQADMQEREAHLRLCKDIFSTAAVTIAHLDGTEKSRRKVFETVDMLHEACRNDEFRERLEEDELDLSSLDQLCIGNKRLRIPLDNRVELSKVFSHPWFERVWNWPEVSLSKKVYFLYGSALRPWSFFADAAWCMHQLRWESSLNAECIVHGQTRMDLKYDHMLHLDDHRQDILDGKPCTLLSLLTKSRQFTSANPLDRVFALWPHISNSYEREFIQAYFDYSLSPLSVFLNLTLNSIIAHETLDALHLIHNEVKDDWPSFVPDLWMKDGIRTLGSKEGREHWEYHAAGDTKPEFTPLNTKHQTRHGMPYFEDDVHIMLKGLLVDEVTRVGSEMQDMMFGAKSFLSDWVNTALMTGNKKFYTAAELKRAKALKKSSKTRSEKKSPASSQEMGEPSRVAELQSAAMWSSRRFSGARDSHTRLRNSLTPSLMEALENIDIMESAVDDAPAQEPLHEPEPISTLPVKERYPLGDISTVEAFWRTLVKNKDENGEVPSAEMRETLFEPWLAAMSGTVPEMLEALTHGGSEDGPRPEPLFNDLVHVSCNGTRIVRTKTGLIGTATWDVKEGDLVCVLYGGQTPFVLRKDEDCPGKYRFVGDCYVHGIMEGEALSMELEEREFVIS</sequence>
<reference evidence="3 4" key="1">
    <citation type="submission" date="2020-01" db="EMBL/GenBank/DDBJ databases">
        <title>Identification and distribution of gene clusters putatively required for synthesis of sphingolipid metabolism inhibitors in phylogenetically diverse species of the filamentous fungus Fusarium.</title>
        <authorList>
            <person name="Kim H.-S."/>
            <person name="Busman M."/>
            <person name="Brown D.W."/>
            <person name="Divon H."/>
            <person name="Uhlig S."/>
            <person name="Proctor R.H."/>
        </authorList>
    </citation>
    <scope>NUCLEOTIDE SEQUENCE [LARGE SCALE GENOMIC DNA]</scope>
    <source>
        <strain evidence="3 4">NRRL 20459</strain>
    </source>
</reference>
<feature type="region of interest" description="Disordered" evidence="1">
    <location>
        <begin position="1"/>
        <end position="22"/>
    </location>
</feature>
<dbReference type="Proteomes" id="UP000554235">
    <property type="component" value="Unassembled WGS sequence"/>
</dbReference>
<dbReference type="Pfam" id="PF26639">
    <property type="entry name" value="Het-6_barrel"/>
    <property type="match status" value="1"/>
</dbReference>
<keyword evidence="4" id="KW-1185">Reference proteome</keyword>
<gene>
    <name evidence="3" type="ORF">FALBO_7370</name>
</gene>
<evidence type="ECO:0000313" key="4">
    <source>
        <dbReference type="Proteomes" id="UP000554235"/>
    </source>
</evidence>
<dbReference type="PANTHER" id="PTHR24148">
    <property type="entry name" value="ANKYRIN REPEAT DOMAIN-CONTAINING PROTEIN 39 HOMOLOG-RELATED"/>
    <property type="match status" value="1"/>
</dbReference>
<feature type="region of interest" description="Disordered" evidence="1">
    <location>
        <begin position="650"/>
        <end position="678"/>
    </location>
</feature>
<dbReference type="OrthoDB" id="5416609at2759"/>
<organism evidence="3 4">
    <name type="scientific">Fusarium albosuccineum</name>
    <dbReference type="NCBI Taxonomy" id="1237068"/>
    <lineage>
        <taxon>Eukaryota</taxon>
        <taxon>Fungi</taxon>
        <taxon>Dikarya</taxon>
        <taxon>Ascomycota</taxon>
        <taxon>Pezizomycotina</taxon>
        <taxon>Sordariomycetes</taxon>
        <taxon>Hypocreomycetidae</taxon>
        <taxon>Hypocreales</taxon>
        <taxon>Nectriaceae</taxon>
        <taxon>Fusarium</taxon>
        <taxon>Fusarium decemcellulare species complex</taxon>
    </lineage>
</organism>
<dbReference type="PANTHER" id="PTHR24148:SF73">
    <property type="entry name" value="HET DOMAIN PROTEIN (AFU_ORTHOLOGUE AFUA_8G01020)"/>
    <property type="match status" value="1"/>
</dbReference>
<dbReference type="EMBL" id="JAADYS010000978">
    <property type="protein sequence ID" value="KAF4465776.1"/>
    <property type="molecule type" value="Genomic_DNA"/>
</dbReference>
<dbReference type="InterPro" id="IPR010730">
    <property type="entry name" value="HET"/>
</dbReference>
<evidence type="ECO:0000259" key="2">
    <source>
        <dbReference type="Pfam" id="PF06985"/>
    </source>
</evidence>
<feature type="region of interest" description="Disordered" evidence="1">
    <location>
        <begin position="103"/>
        <end position="138"/>
    </location>
</feature>
<feature type="domain" description="Heterokaryon incompatibility" evidence="2">
    <location>
        <begin position="225"/>
        <end position="383"/>
    </location>
</feature>
<dbReference type="AlphaFoldDB" id="A0A8H4LBF9"/>
<accession>A0A8H4LBF9</accession>
<comment type="caution">
    <text evidence="3">The sequence shown here is derived from an EMBL/GenBank/DDBJ whole genome shotgun (WGS) entry which is preliminary data.</text>
</comment>
<proteinExistence type="predicted"/>
<evidence type="ECO:0000256" key="1">
    <source>
        <dbReference type="SAM" id="MobiDB-lite"/>
    </source>
</evidence>
<dbReference type="InterPro" id="IPR052895">
    <property type="entry name" value="HetReg/Transcr_Mod"/>
</dbReference>
<protein>
    <recommendedName>
        <fullName evidence="2">Heterokaryon incompatibility domain-containing protein</fullName>
    </recommendedName>
</protein>